<dbReference type="PANTHER" id="PTHR15454">
    <property type="entry name" value="NISCHARIN RELATED"/>
    <property type="match status" value="1"/>
</dbReference>
<evidence type="ECO:0000256" key="1">
    <source>
        <dbReference type="ARBA" id="ARBA00022614"/>
    </source>
</evidence>
<reference evidence="4" key="1">
    <citation type="submission" date="2021-01" db="EMBL/GenBank/DDBJ databases">
        <authorList>
            <person name="Corre E."/>
            <person name="Pelletier E."/>
            <person name="Niang G."/>
            <person name="Scheremetjew M."/>
            <person name="Finn R."/>
            <person name="Kale V."/>
            <person name="Holt S."/>
            <person name="Cochrane G."/>
            <person name="Meng A."/>
            <person name="Brown T."/>
            <person name="Cohen L."/>
        </authorList>
    </citation>
    <scope>NUCLEOTIDE SEQUENCE</scope>
    <source>
        <strain evidence="4">CCCM811</strain>
    </source>
</reference>
<dbReference type="SMART" id="SM00365">
    <property type="entry name" value="LRR_SD22"/>
    <property type="match status" value="3"/>
</dbReference>
<accession>A0A7S3ZGG1</accession>
<dbReference type="PANTHER" id="PTHR15454:SF73">
    <property type="entry name" value="DYNEIN AXONEMAL LIGHT CHAIN 1"/>
    <property type="match status" value="1"/>
</dbReference>
<dbReference type="GO" id="GO:0005737">
    <property type="term" value="C:cytoplasm"/>
    <property type="evidence" value="ECO:0007669"/>
    <property type="project" value="TreeGrafter"/>
</dbReference>
<protein>
    <recommendedName>
        <fullName evidence="5">Dynein assembly factor 1, axonemal homolog</fullName>
    </recommendedName>
</protein>
<dbReference type="SUPFAM" id="SSF52058">
    <property type="entry name" value="L domain-like"/>
    <property type="match status" value="1"/>
</dbReference>
<organism evidence="4">
    <name type="scientific">Lotharella globosa</name>
    <dbReference type="NCBI Taxonomy" id="91324"/>
    <lineage>
        <taxon>Eukaryota</taxon>
        <taxon>Sar</taxon>
        <taxon>Rhizaria</taxon>
        <taxon>Cercozoa</taxon>
        <taxon>Chlorarachniophyceae</taxon>
        <taxon>Lotharella</taxon>
    </lineage>
</organism>
<name>A0A7S3ZGG1_9EUKA</name>
<dbReference type="InterPro" id="IPR032675">
    <property type="entry name" value="LRR_dom_sf"/>
</dbReference>
<evidence type="ECO:0000256" key="3">
    <source>
        <dbReference type="SAM" id="MobiDB-lite"/>
    </source>
</evidence>
<gene>
    <name evidence="4" type="ORF">LGLO00237_LOCUS34376</name>
</gene>
<dbReference type="PROSITE" id="PS51450">
    <property type="entry name" value="LRR"/>
    <property type="match status" value="2"/>
</dbReference>
<keyword evidence="2" id="KW-0677">Repeat</keyword>
<feature type="region of interest" description="Disordered" evidence="3">
    <location>
        <begin position="1"/>
        <end position="46"/>
    </location>
</feature>
<evidence type="ECO:0008006" key="5">
    <source>
        <dbReference type="Google" id="ProtNLM"/>
    </source>
</evidence>
<sequence length="219" mass="24062">MQMEREKAKAEMKAKEWAEKKAAGALDEDMPEDADGQLHNPDGSVFTGPKDAKKVSLINMVPPISKMDAKLNDLPKCEHLALSTNSIGAIGNLSALRELKILSLSRNNIKAISKLDGLGDTLQQLWMSYNSVEKLDGLSNLRKLRVFYVAQNNISDVKEFGKLAANKALEELTAVGNPCYEADPAATRAAIIRLVPTLKILDAKRITGEEREESESKQE</sequence>
<dbReference type="AlphaFoldDB" id="A0A7S3ZGG1"/>
<keyword evidence="1" id="KW-0433">Leucine-rich repeat</keyword>
<dbReference type="InterPro" id="IPR001611">
    <property type="entry name" value="Leu-rich_rpt"/>
</dbReference>
<dbReference type="EMBL" id="HBIV01049654">
    <property type="protein sequence ID" value="CAE0682588.1"/>
    <property type="molecule type" value="Transcribed_RNA"/>
</dbReference>
<proteinExistence type="predicted"/>
<feature type="compositionally biased region" description="Acidic residues" evidence="3">
    <location>
        <begin position="26"/>
        <end position="35"/>
    </location>
</feature>
<evidence type="ECO:0000256" key="2">
    <source>
        <dbReference type="ARBA" id="ARBA00022737"/>
    </source>
</evidence>
<dbReference type="Gene3D" id="3.80.10.10">
    <property type="entry name" value="Ribonuclease Inhibitor"/>
    <property type="match status" value="1"/>
</dbReference>
<feature type="compositionally biased region" description="Basic and acidic residues" evidence="3">
    <location>
        <begin position="1"/>
        <end position="22"/>
    </location>
</feature>
<evidence type="ECO:0000313" key="4">
    <source>
        <dbReference type="EMBL" id="CAE0682588.1"/>
    </source>
</evidence>